<dbReference type="PROSITE" id="PS51318">
    <property type="entry name" value="TAT"/>
    <property type="match status" value="1"/>
</dbReference>
<evidence type="ECO:0000259" key="1">
    <source>
        <dbReference type="Pfam" id="PF13472"/>
    </source>
</evidence>
<dbReference type="CDD" id="cd01834">
    <property type="entry name" value="SGNH_hydrolase_like_2"/>
    <property type="match status" value="1"/>
</dbReference>
<keyword evidence="3" id="KW-1185">Reference proteome</keyword>
<dbReference type="AlphaFoldDB" id="A0A1I3GWP4"/>
<dbReference type="SUPFAM" id="SSF52266">
    <property type="entry name" value="SGNH hydrolase"/>
    <property type="match status" value="1"/>
</dbReference>
<name>A0A1I3GWP4_9PLAN</name>
<protein>
    <submittedName>
        <fullName evidence="2">Lysophospholipase L1</fullName>
    </submittedName>
</protein>
<gene>
    <name evidence="2" type="ORF">SAMN05421753_107154</name>
</gene>
<dbReference type="GO" id="GO:0004622">
    <property type="term" value="F:phosphatidylcholine lysophospholipase activity"/>
    <property type="evidence" value="ECO:0007669"/>
    <property type="project" value="TreeGrafter"/>
</dbReference>
<feature type="domain" description="SGNH hydrolase-type esterase" evidence="1">
    <location>
        <begin position="63"/>
        <end position="252"/>
    </location>
</feature>
<dbReference type="Gene3D" id="3.40.50.1110">
    <property type="entry name" value="SGNH hydrolase"/>
    <property type="match status" value="1"/>
</dbReference>
<evidence type="ECO:0000313" key="2">
    <source>
        <dbReference type="EMBL" id="SFI27756.1"/>
    </source>
</evidence>
<reference evidence="3" key="1">
    <citation type="submission" date="2016-10" db="EMBL/GenBank/DDBJ databases">
        <authorList>
            <person name="Varghese N."/>
            <person name="Submissions S."/>
        </authorList>
    </citation>
    <scope>NUCLEOTIDE SEQUENCE [LARGE SCALE GENOMIC DNA]</scope>
    <source>
        <strain evidence="3">DSM 26348</strain>
    </source>
</reference>
<dbReference type="InterPro" id="IPR013830">
    <property type="entry name" value="SGNH_hydro"/>
</dbReference>
<dbReference type="Pfam" id="PF13472">
    <property type="entry name" value="Lipase_GDSL_2"/>
    <property type="match status" value="1"/>
</dbReference>
<evidence type="ECO:0000313" key="3">
    <source>
        <dbReference type="Proteomes" id="UP000199518"/>
    </source>
</evidence>
<dbReference type="InterPro" id="IPR036514">
    <property type="entry name" value="SGNH_hydro_sf"/>
</dbReference>
<organism evidence="2 3">
    <name type="scientific">Planctomicrobium piriforme</name>
    <dbReference type="NCBI Taxonomy" id="1576369"/>
    <lineage>
        <taxon>Bacteria</taxon>
        <taxon>Pseudomonadati</taxon>
        <taxon>Planctomycetota</taxon>
        <taxon>Planctomycetia</taxon>
        <taxon>Planctomycetales</taxon>
        <taxon>Planctomycetaceae</taxon>
        <taxon>Planctomicrobium</taxon>
    </lineage>
</organism>
<dbReference type="PANTHER" id="PTHR30383:SF5">
    <property type="entry name" value="SGNH HYDROLASE-TYPE ESTERASE DOMAIN-CONTAINING PROTEIN"/>
    <property type="match status" value="1"/>
</dbReference>
<dbReference type="InterPro" id="IPR006311">
    <property type="entry name" value="TAT_signal"/>
</dbReference>
<dbReference type="InterPro" id="IPR051532">
    <property type="entry name" value="Ester_Hydrolysis_Enzymes"/>
</dbReference>
<dbReference type="PANTHER" id="PTHR30383">
    <property type="entry name" value="THIOESTERASE 1/PROTEASE 1/LYSOPHOSPHOLIPASE L1"/>
    <property type="match status" value="1"/>
</dbReference>
<accession>A0A1I3GWP4</accession>
<dbReference type="Proteomes" id="UP000199518">
    <property type="component" value="Unassembled WGS sequence"/>
</dbReference>
<sequence>MLAWSEITVYWQGEKMSANRRDFIKSSLVAGVGLSAGLAAKPAAAAEPVHGLVKPGDVILFQGDSITDAGRSRETAGTPNIKSTLGNGYAWIAGSHLLVDAPPGTLNVFNRGISGNKVHQLAARWDVDCLELKPNVLSILIGVNDIWHKLNGKYDGTVETYEKDYRALLQRTKETLPDVKLVICEPFVLRCGAVNDSWFPEFDKFRAAAKSVAEDFHAVFVPFQAAFDRAVAYAEPKNWAGDGVHPSADGAALMAHEWIMAVGHSHA</sequence>
<dbReference type="STRING" id="1576369.SAMN05421753_107154"/>
<proteinExistence type="predicted"/>
<dbReference type="EMBL" id="FOQD01000007">
    <property type="protein sequence ID" value="SFI27756.1"/>
    <property type="molecule type" value="Genomic_DNA"/>
</dbReference>